<organism evidence="2 3">
    <name type="scientific">Blastomyces parvus</name>
    <dbReference type="NCBI Taxonomy" id="2060905"/>
    <lineage>
        <taxon>Eukaryota</taxon>
        <taxon>Fungi</taxon>
        <taxon>Dikarya</taxon>
        <taxon>Ascomycota</taxon>
        <taxon>Pezizomycotina</taxon>
        <taxon>Eurotiomycetes</taxon>
        <taxon>Eurotiomycetidae</taxon>
        <taxon>Onygenales</taxon>
        <taxon>Ajellomycetaceae</taxon>
        <taxon>Blastomyces</taxon>
    </lineage>
</organism>
<feature type="signal peptide" evidence="1">
    <location>
        <begin position="1"/>
        <end position="20"/>
    </location>
</feature>
<keyword evidence="3" id="KW-1185">Reference proteome</keyword>
<dbReference type="EMBL" id="PDNC01000103">
    <property type="protein sequence ID" value="PGG99331.1"/>
    <property type="molecule type" value="Genomic_DNA"/>
</dbReference>
<feature type="chain" id="PRO_5013219600" description="Ecp2 effector protein domain-containing protein" evidence="1">
    <location>
        <begin position="21"/>
        <end position="204"/>
    </location>
</feature>
<evidence type="ECO:0008006" key="4">
    <source>
        <dbReference type="Google" id="ProtNLM"/>
    </source>
</evidence>
<keyword evidence="1" id="KW-0732">Signal</keyword>
<accession>A0A2B7WS80</accession>
<protein>
    <recommendedName>
        <fullName evidence="4">Ecp2 effector protein domain-containing protein</fullName>
    </recommendedName>
</protein>
<comment type="caution">
    <text evidence="2">The sequence shown here is derived from an EMBL/GenBank/DDBJ whole genome shotgun (WGS) entry which is preliminary data.</text>
</comment>
<evidence type="ECO:0000313" key="3">
    <source>
        <dbReference type="Proteomes" id="UP000224080"/>
    </source>
</evidence>
<gene>
    <name evidence="2" type="ORF">GX51_06367</name>
</gene>
<evidence type="ECO:0000313" key="2">
    <source>
        <dbReference type="EMBL" id="PGG99331.1"/>
    </source>
</evidence>
<evidence type="ECO:0000256" key="1">
    <source>
        <dbReference type="SAM" id="SignalP"/>
    </source>
</evidence>
<name>A0A2B7WS80_9EURO</name>
<dbReference type="AlphaFoldDB" id="A0A2B7WS80"/>
<dbReference type="Proteomes" id="UP000224080">
    <property type="component" value="Unassembled WGS sequence"/>
</dbReference>
<reference evidence="2 3" key="1">
    <citation type="submission" date="2017-10" db="EMBL/GenBank/DDBJ databases">
        <title>Comparative genomics in systemic dimorphic fungi from Ajellomycetaceae.</title>
        <authorList>
            <person name="Munoz J.F."/>
            <person name="Mcewen J.G."/>
            <person name="Clay O.K."/>
            <person name="Cuomo C.A."/>
        </authorList>
    </citation>
    <scope>NUCLEOTIDE SEQUENCE [LARGE SCALE GENOMIC DNA]</scope>
    <source>
        <strain evidence="2 3">UAMH130</strain>
    </source>
</reference>
<proteinExistence type="predicted"/>
<sequence>MKFSSPTLLTLTGLLSSALALPNLHPKSEVSTSHAGIDSDERISTTINTTEHNLSARDWVPELFCFGGSYSTWAVDGNTALAEVGKKQSSIMGKDLYEVVDRFCSENNGKRLEKDDDVTAKKVYWFPNAMENFDSAYVPVTIGVFAYGPAGVVDGKFCHDTMTEIISGCIEQGRSRFDRFGGGGFRTKEGWKYRIYCEEERCHA</sequence>